<dbReference type="InterPro" id="IPR004217">
    <property type="entry name" value="Tim10-like"/>
</dbReference>
<evidence type="ECO:0000259" key="2">
    <source>
        <dbReference type="Pfam" id="PF02953"/>
    </source>
</evidence>
<dbReference type="EMBL" id="GG662749">
    <property type="protein sequence ID" value="EAR92322.1"/>
    <property type="molecule type" value="Genomic_DNA"/>
</dbReference>
<protein>
    <recommendedName>
        <fullName evidence="1">Mitochondrial import inner membrane translocase subunit</fullName>
    </recommendedName>
</protein>
<dbReference type="Gene3D" id="1.10.287.810">
    <property type="entry name" value="Mitochondrial import inner membrane translocase subunit tim13 like domains"/>
    <property type="match status" value="1"/>
</dbReference>
<dbReference type="RefSeq" id="XP_001012567.1">
    <property type="nucleotide sequence ID" value="XM_001012567.1"/>
</dbReference>
<keyword evidence="1" id="KW-0143">Chaperone</keyword>
<keyword evidence="1" id="KW-0999">Mitochondrion inner membrane</keyword>
<dbReference type="InterPro" id="IPR035427">
    <property type="entry name" value="Tim10-like_dom_sf"/>
</dbReference>
<organism evidence="3 4">
    <name type="scientific">Tetrahymena thermophila (strain SB210)</name>
    <dbReference type="NCBI Taxonomy" id="312017"/>
    <lineage>
        <taxon>Eukaryota</taxon>
        <taxon>Sar</taxon>
        <taxon>Alveolata</taxon>
        <taxon>Ciliophora</taxon>
        <taxon>Intramacronucleata</taxon>
        <taxon>Oligohymenophorea</taxon>
        <taxon>Hymenostomatida</taxon>
        <taxon>Tetrahymenina</taxon>
        <taxon>Tetrahymenidae</taxon>
        <taxon>Tetrahymena</taxon>
    </lineage>
</organism>
<dbReference type="HOGENOM" id="CLU_2660035_0_0_1"/>
<dbReference type="AlphaFoldDB" id="Q237C8"/>
<dbReference type="eggNOG" id="ENOG502T1PG">
    <property type="taxonomic scope" value="Eukaryota"/>
</dbReference>
<dbReference type="OrthoDB" id="282283at2759"/>
<keyword evidence="1" id="KW-1015">Disulfide bond</keyword>
<keyword evidence="1" id="KW-0653">Protein transport</keyword>
<sequence>MSDLKDKAAQLLFSKISDIDTICYDKCVSTPQKKLNNNEEYCLKSCTIKLINALNFMHTLNENGGVDRIQPSKSNY</sequence>
<reference evidence="4" key="1">
    <citation type="journal article" date="2006" name="PLoS Biol.">
        <title>Macronuclear genome sequence of the ciliate Tetrahymena thermophila, a model eukaryote.</title>
        <authorList>
            <person name="Eisen J.A."/>
            <person name="Coyne R.S."/>
            <person name="Wu M."/>
            <person name="Wu D."/>
            <person name="Thiagarajan M."/>
            <person name="Wortman J.R."/>
            <person name="Badger J.H."/>
            <person name="Ren Q."/>
            <person name="Amedeo P."/>
            <person name="Jones K.M."/>
            <person name="Tallon L.J."/>
            <person name="Delcher A.L."/>
            <person name="Salzberg S.L."/>
            <person name="Silva J.C."/>
            <person name="Haas B.J."/>
            <person name="Majoros W.H."/>
            <person name="Farzad M."/>
            <person name="Carlton J.M."/>
            <person name="Smith R.K. Jr."/>
            <person name="Garg J."/>
            <person name="Pearlman R.E."/>
            <person name="Karrer K.M."/>
            <person name="Sun L."/>
            <person name="Manning G."/>
            <person name="Elde N.C."/>
            <person name="Turkewitz A.P."/>
            <person name="Asai D.J."/>
            <person name="Wilkes D.E."/>
            <person name="Wang Y."/>
            <person name="Cai H."/>
            <person name="Collins K."/>
            <person name="Stewart B.A."/>
            <person name="Lee S.R."/>
            <person name="Wilamowska K."/>
            <person name="Weinberg Z."/>
            <person name="Ruzzo W.L."/>
            <person name="Wloga D."/>
            <person name="Gaertig J."/>
            <person name="Frankel J."/>
            <person name="Tsao C.-C."/>
            <person name="Gorovsky M.A."/>
            <person name="Keeling P.J."/>
            <person name="Waller R.F."/>
            <person name="Patron N.J."/>
            <person name="Cherry J.M."/>
            <person name="Stover N.A."/>
            <person name="Krieger C.J."/>
            <person name="del Toro C."/>
            <person name="Ryder H.F."/>
            <person name="Williamson S.C."/>
            <person name="Barbeau R.A."/>
            <person name="Hamilton E.P."/>
            <person name="Orias E."/>
        </authorList>
    </citation>
    <scope>NUCLEOTIDE SEQUENCE [LARGE SCALE GENOMIC DNA]</scope>
    <source>
        <strain evidence="4">SB210</strain>
    </source>
</reference>
<keyword evidence="1" id="KW-0811">Translocation</keyword>
<dbReference type="KEGG" id="tet:TTHERM_00082220"/>
<dbReference type="GeneID" id="7845851"/>
<dbReference type="Proteomes" id="UP000009168">
    <property type="component" value="Unassembled WGS sequence"/>
</dbReference>
<gene>
    <name evidence="3" type="ORF">TTHERM_00082220</name>
</gene>
<comment type="subunit">
    <text evidence="1">Heterohexamer.</text>
</comment>
<evidence type="ECO:0000313" key="4">
    <source>
        <dbReference type="Proteomes" id="UP000009168"/>
    </source>
</evidence>
<dbReference type="GO" id="GO:0015031">
    <property type="term" value="P:protein transport"/>
    <property type="evidence" value="ECO:0007669"/>
    <property type="project" value="UniProtKB-KW"/>
</dbReference>
<keyword evidence="1" id="KW-0472">Membrane</keyword>
<comment type="domain">
    <text evidence="1">The twin CX3C motif contains 4 conserved Cys residues that form 2 disulfide bonds in the mitochondrial intermembrane space.</text>
</comment>
<comment type="function">
    <text evidence="1">Mitochondrial intermembrane chaperone that participates in the import and insertion of some multi-pass transmembrane proteins into the mitochondrial inner membrane. Also required for the transfer of beta-barrel precursors from the TOM complex to the sorting and assembly machinery (SAM complex) of the outer membrane. Acts as a chaperone-like protein that protects the hydrophobic precursors from aggregation and guide them through the mitochondrial intermembrane space.</text>
</comment>
<name>Q237C8_TETTS</name>
<dbReference type="SUPFAM" id="SSF144122">
    <property type="entry name" value="Tim10-like"/>
    <property type="match status" value="1"/>
</dbReference>
<dbReference type="Pfam" id="PF02953">
    <property type="entry name" value="zf-Tim10_DDP"/>
    <property type="match status" value="1"/>
</dbReference>
<proteinExistence type="inferred from homology"/>
<dbReference type="GO" id="GO:0005743">
    <property type="term" value="C:mitochondrial inner membrane"/>
    <property type="evidence" value="ECO:0007669"/>
    <property type="project" value="UniProtKB-SubCell"/>
</dbReference>
<comment type="similarity">
    <text evidence="1">Belongs to the small Tim family.</text>
</comment>
<evidence type="ECO:0000313" key="3">
    <source>
        <dbReference type="EMBL" id="EAR92322.1"/>
    </source>
</evidence>
<comment type="subcellular location">
    <subcellularLocation>
        <location evidence="1">Mitochondrion inner membrane</location>
        <topology evidence="1">Peripheral membrane protein</topology>
        <orientation evidence="1">Intermembrane side</orientation>
    </subcellularLocation>
</comment>
<evidence type="ECO:0000256" key="1">
    <source>
        <dbReference type="RuleBase" id="RU367043"/>
    </source>
</evidence>
<accession>Q237C8</accession>
<keyword evidence="4" id="KW-1185">Reference proteome</keyword>
<dbReference type="InParanoid" id="Q237C8"/>
<keyword evidence="1" id="KW-0496">Mitochondrion</keyword>
<keyword evidence="1" id="KW-0813">Transport</keyword>
<feature type="domain" description="Tim10-like" evidence="2">
    <location>
        <begin position="10"/>
        <end position="57"/>
    </location>
</feature>
<dbReference type="OMA" id="DIDTICY"/>